<dbReference type="RefSeq" id="WP_125676798.1">
    <property type="nucleotide sequence ID" value="NZ_JBHTOI010000044.1"/>
</dbReference>
<accession>A0ABW4BTZ6</accession>
<keyword evidence="2" id="KW-1185">Reference proteome</keyword>
<protein>
    <submittedName>
        <fullName evidence="1">Bacteriocin immunity protein</fullName>
    </submittedName>
</protein>
<gene>
    <name evidence="1" type="ORF">ACFQ42_08025</name>
</gene>
<reference evidence="2" key="1">
    <citation type="journal article" date="2019" name="Int. J. Syst. Evol. Microbiol.">
        <title>The Global Catalogue of Microorganisms (GCM) 10K type strain sequencing project: providing services to taxonomists for standard genome sequencing and annotation.</title>
        <authorList>
            <consortium name="The Broad Institute Genomics Platform"/>
            <consortium name="The Broad Institute Genome Sequencing Center for Infectious Disease"/>
            <person name="Wu L."/>
            <person name="Ma J."/>
        </authorList>
    </citation>
    <scope>NUCLEOTIDE SEQUENCE [LARGE SCALE GENOMIC DNA]</scope>
    <source>
        <strain evidence="2">CCM 8936</strain>
    </source>
</reference>
<evidence type="ECO:0000313" key="1">
    <source>
        <dbReference type="EMBL" id="MFD1418686.1"/>
    </source>
</evidence>
<organism evidence="1 2">
    <name type="scientific">Companilactobacillus keshanensis</name>
    <dbReference type="NCBI Taxonomy" id="2486003"/>
    <lineage>
        <taxon>Bacteria</taxon>
        <taxon>Bacillati</taxon>
        <taxon>Bacillota</taxon>
        <taxon>Bacilli</taxon>
        <taxon>Lactobacillales</taxon>
        <taxon>Lactobacillaceae</taxon>
        <taxon>Companilactobacillus</taxon>
    </lineage>
</organism>
<proteinExistence type="predicted"/>
<dbReference type="Proteomes" id="UP001597251">
    <property type="component" value="Unassembled WGS sequence"/>
</dbReference>
<dbReference type="EMBL" id="JBHTOI010000044">
    <property type="protein sequence ID" value="MFD1418686.1"/>
    <property type="molecule type" value="Genomic_DNA"/>
</dbReference>
<evidence type="ECO:0000313" key="2">
    <source>
        <dbReference type="Proteomes" id="UP001597251"/>
    </source>
</evidence>
<comment type="caution">
    <text evidence="1">The sequence shown here is derived from an EMBL/GenBank/DDBJ whole genome shotgun (WGS) entry which is preliminary data.</text>
</comment>
<sequence length="104" mass="11588">MKKSVDEQVFEIIDEMYNSLSKKADYDPEVIKTLMTAGTYLSKKKSAPQIIASKTVNGILLANAVNKSKLDQANWNRLKQLIMLAQTEGFAGSPMGPTDFRSQF</sequence>
<name>A0ABW4BTZ6_9LACO</name>